<feature type="signal peptide" evidence="1">
    <location>
        <begin position="1"/>
        <end position="20"/>
    </location>
</feature>
<accession>A0AAV1ZLI6</accession>
<evidence type="ECO:0000313" key="2">
    <source>
        <dbReference type="EMBL" id="CAL1271939.1"/>
    </source>
</evidence>
<evidence type="ECO:0000313" key="3">
    <source>
        <dbReference type="Proteomes" id="UP001497382"/>
    </source>
</evidence>
<proteinExistence type="predicted"/>
<reference evidence="2 3" key="1">
    <citation type="submission" date="2024-04" db="EMBL/GenBank/DDBJ databases">
        <authorList>
            <person name="Rising A."/>
            <person name="Reimegard J."/>
            <person name="Sonavane S."/>
            <person name="Akerstrom W."/>
            <person name="Nylinder S."/>
            <person name="Hedman E."/>
            <person name="Kallberg Y."/>
        </authorList>
    </citation>
    <scope>NUCLEOTIDE SEQUENCE [LARGE SCALE GENOMIC DNA]</scope>
</reference>
<keyword evidence="1" id="KW-0732">Signal</keyword>
<protein>
    <submittedName>
        <fullName evidence="2">Uncharacterized protein</fullName>
    </submittedName>
</protein>
<evidence type="ECO:0000256" key="1">
    <source>
        <dbReference type="SAM" id="SignalP"/>
    </source>
</evidence>
<name>A0AAV1ZLI6_9ARAC</name>
<dbReference type="AlphaFoldDB" id="A0AAV1ZLI6"/>
<dbReference type="Proteomes" id="UP001497382">
    <property type="component" value="Unassembled WGS sequence"/>
</dbReference>
<gene>
    <name evidence="2" type="ORF">LARSCL_LOCUS6102</name>
</gene>
<comment type="caution">
    <text evidence="2">The sequence shown here is derived from an EMBL/GenBank/DDBJ whole genome shotgun (WGS) entry which is preliminary data.</text>
</comment>
<keyword evidence="3" id="KW-1185">Reference proteome</keyword>
<dbReference type="EMBL" id="CAXIEN010000057">
    <property type="protein sequence ID" value="CAL1271939.1"/>
    <property type="molecule type" value="Genomic_DNA"/>
</dbReference>
<sequence length="79" mass="9272">MPSLLRFLKAFFMCSTWIWYRLLPYDSQLQVVECSIPEGITIKLSVNENFMDIYEVPLNLSRPSAYFNTVDHSDDRGFT</sequence>
<organism evidence="2 3">
    <name type="scientific">Larinioides sclopetarius</name>
    <dbReference type="NCBI Taxonomy" id="280406"/>
    <lineage>
        <taxon>Eukaryota</taxon>
        <taxon>Metazoa</taxon>
        <taxon>Ecdysozoa</taxon>
        <taxon>Arthropoda</taxon>
        <taxon>Chelicerata</taxon>
        <taxon>Arachnida</taxon>
        <taxon>Araneae</taxon>
        <taxon>Araneomorphae</taxon>
        <taxon>Entelegynae</taxon>
        <taxon>Araneoidea</taxon>
        <taxon>Araneidae</taxon>
        <taxon>Larinioides</taxon>
    </lineage>
</organism>
<feature type="chain" id="PRO_5043909375" evidence="1">
    <location>
        <begin position="21"/>
        <end position="79"/>
    </location>
</feature>